<evidence type="ECO:0000256" key="3">
    <source>
        <dbReference type="ARBA" id="ARBA00022729"/>
    </source>
</evidence>
<dbReference type="InterPro" id="IPR034981">
    <property type="entry name" value="Imelysin-like_EfeO/Algp7"/>
</dbReference>
<dbReference type="CDD" id="cd14656">
    <property type="entry name" value="Imelysin-like_EfeO"/>
    <property type="match status" value="1"/>
</dbReference>
<feature type="chain" id="PRO_5038622449" description="Cyclic nucleotide-binding domain-containing protein" evidence="5">
    <location>
        <begin position="31"/>
        <end position="428"/>
    </location>
</feature>
<evidence type="ECO:0000259" key="6">
    <source>
        <dbReference type="PROSITE" id="PS50042"/>
    </source>
</evidence>
<evidence type="ECO:0000256" key="2">
    <source>
        <dbReference type="ARBA" id="ARBA00005989"/>
    </source>
</evidence>
<dbReference type="PANTHER" id="PTHR39192:SF1">
    <property type="entry name" value="IRON UPTAKE SYSTEM COMPONENT EFEO"/>
    <property type="match status" value="1"/>
</dbReference>
<dbReference type="InterPro" id="IPR050894">
    <property type="entry name" value="EfeM/EfeO_iron_uptake"/>
</dbReference>
<evidence type="ECO:0000313" key="7">
    <source>
        <dbReference type="EMBL" id="PMC61739.1"/>
    </source>
</evidence>
<dbReference type="InterPro" id="IPR038352">
    <property type="entry name" value="Imelysin_sf"/>
</dbReference>
<dbReference type="InterPro" id="IPR053377">
    <property type="entry name" value="Iron_uptake_EfeM/EfeO"/>
</dbReference>
<evidence type="ECO:0000256" key="1">
    <source>
        <dbReference type="ARBA" id="ARBA00004418"/>
    </source>
</evidence>
<feature type="region of interest" description="Disordered" evidence="4">
    <location>
        <begin position="248"/>
        <end position="273"/>
    </location>
</feature>
<keyword evidence="3 5" id="KW-0732">Signal</keyword>
<comment type="caution">
    <text evidence="7">The sequence shown here is derived from an EMBL/GenBank/DDBJ whole genome shotgun (WGS) entry which is preliminary data.</text>
</comment>
<dbReference type="Pfam" id="PF13473">
    <property type="entry name" value="Cupredoxin_1"/>
    <property type="match status" value="1"/>
</dbReference>
<comment type="subcellular location">
    <subcellularLocation>
        <location evidence="1">Periplasm</location>
    </subcellularLocation>
</comment>
<evidence type="ECO:0000256" key="5">
    <source>
        <dbReference type="SAM" id="SignalP"/>
    </source>
</evidence>
<dbReference type="InterPro" id="IPR018976">
    <property type="entry name" value="Imelysin-like"/>
</dbReference>
<gene>
    <name evidence="7" type="ORF">CJ204_09565</name>
</gene>
<dbReference type="NCBIfam" id="NF041757">
    <property type="entry name" value="EfeO"/>
    <property type="match status" value="1"/>
</dbReference>
<dbReference type="EMBL" id="PNHF01000022">
    <property type="protein sequence ID" value="PMC61739.1"/>
    <property type="molecule type" value="Genomic_DNA"/>
</dbReference>
<protein>
    <recommendedName>
        <fullName evidence="6">Cyclic nucleotide-binding domain-containing protein</fullName>
    </recommendedName>
</protein>
<dbReference type="PANTHER" id="PTHR39192">
    <property type="entry name" value="IRON UPTAKE SYSTEM COMPONENT EFEO"/>
    <property type="match status" value="1"/>
</dbReference>
<accession>A0A2N6SXG4</accession>
<reference evidence="7 8" key="1">
    <citation type="submission" date="2017-09" db="EMBL/GenBank/DDBJ databases">
        <title>Bacterial strain isolated from the female urinary microbiota.</title>
        <authorList>
            <person name="Thomas-White K."/>
            <person name="Kumar N."/>
            <person name="Forster S."/>
            <person name="Putonti C."/>
            <person name="Lawley T."/>
            <person name="Wolfe A.J."/>
        </authorList>
    </citation>
    <scope>NUCLEOTIDE SEQUENCE [LARGE SCALE GENOMIC DNA]</scope>
    <source>
        <strain evidence="7 8">UMB0908</strain>
    </source>
</reference>
<feature type="signal peptide" evidence="5">
    <location>
        <begin position="1"/>
        <end position="30"/>
    </location>
</feature>
<dbReference type="Pfam" id="PF09375">
    <property type="entry name" value="Peptidase_M75"/>
    <property type="match status" value="1"/>
</dbReference>
<organism evidence="7 8">
    <name type="scientific">Corynebacterium xerosis</name>
    <dbReference type="NCBI Taxonomy" id="1725"/>
    <lineage>
        <taxon>Bacteria</taxon>
        <taxon>Bacillati</taxon>
        <taxon>Actinomycetota</taxon>
        <taxon>Actinomycetes</taxon>
        <taxon>Mycobacteriales</taxon>
        <taxon>Corynebacteriaceae</taxon>
        <taxon>Corynebacterium</taxon>
    </lineage>
</organism>
<dbReference type="Proteomes" id="UP000235363">
    <property type="component" value="Unassembled WGS sequence"/>
</dbReference>
<name>A0A2N6SXG4_9CORY</name>
<evidence type="ECO:0000313" key="8">
    <source>
        <dbReference type="Proteomes" id="UP000235363"/>
    </source>
</evidence>
<evidence type="ECO:0000256" key="4">
    <source>
        <dbReference type="SAM" id="MobiDB-lite"/>
    </source>
</evidence>
<dbReference type="InterPro" id="IPR028096">
    <property type="entry name" value="EfeO_Cupredoxin"/>
</dbReference>
<comment type="similarity">
    <text evidence="2">Belongs to the EfeM/EfeO family.</text>
</comment>
<sequence>MSFTFPHGRFATAGALAATTALLLSGCAGGDGAASAEGADDALEVTSTADECTVSADSVESGNHTFRITNDGDKVTEFYILGSDGLRIVSEKENIAPGASADLTVTLSPGDYFTACKPGLRGANVDQHEFSVTGAEVPVDADDQQRYDEAVKSYVDFVKNEVAALVPGVDEFADAYIAGDDDKARDLYADVRVHYERIEPLAEALGTLDPRIDYREVDYLAEADQLEADDPTFTEWLGFHRMEKDLWQPKADERNADGSPAREGWAPSTPEDRERIGEALKSDVSKLYDTVHADDFIADQDINISTVSNGAIGLLEEVAVTKVTGEENWWSHYDLWDFQANLQGSRIAYDLVRPIAEGKGEEGKKLVEDIDRRFGELQELLDEYGNLEEGYVMYDTVDAAGQAELTRKIDALREPLSRLTGTVLSISE</sequence>
<dbReference type="PROSITE" id="PS50042">
    <property type="entry name" value="CNMP_BINDING_3"/>
    <property type="match status" value="1"/>
</dbReference>
<dbReference type="RefSeq" id="WP_102213807.1">
    <property type="nucleotide sequence ID" value="NZ_PNHF01000022.1"/>
</dbReference>
<dbReference type="InterPro" id="IPR000595">
    <property type="entry name" value="cNMP-bd_dom"/>
</dbReference>
<proteinExistence type="inferred from homology"/>
<dbReference type="Gene3D" id="1.20.1420.20">
    <property type="entry name" value="M75 peptidase, HXXE motif"/>
    <property type="match status" value="1"/>
</dbReference>
<dbReference type="AlphaFoldDB" id="A0A2N6SXG4"/>
<dbReference type="GO" id="GO:0042597">
    <property type="term" value="C:periplasmic space"/>
    <property type="evidence" value="ECO:0007669"/>
    <property type="project" value="UniProtKB-SubCell"/>
</dbReference>
<feature type="domain" description="Cyclic nucleotide-binding" evidence="6">
    <location>
        <begin position="68"/>
        <end position="113"/>
    </location>
</feature>